<dbReference type="SUPFAM" id="SSF63411">
    <property type="entry name" value="LuxS/MPP-like metallohydrolase"/>
    <property type="match status" value="2"/>
</dbReference>
<feature type="domain" description="Peptidase M16 N-terminal" evidence="2">
    <location>
        <begin position="21"/>
        <end position="160"/>
    </location>
</feature>
<sequence>MKIQVTKQKNNSQLVLIPVEGAQTVSVIYFVKAGSRMENLKNNGIAHFTEHMMFKGTKKRPDAFNISCEADGLGAYVNAATDRENTYYYIKSAGEHLSKSIDLLSDLVLNSKFDETEIEKEKGVIVEEIKMYKDNPSWHIGDLYDGLVYANATLGLPIAGEEKTVRAFNRGTFTNYFDDYYSAPNTYLIIAGNLKNENGLGEEYLSGFKEGRQINKPEILPLQDQPRLIFEERDIQQAHLQIGVPGIPFTDKRRLAAKILSIILGGNMSSRLFMELREKRGLAYAVSTRSENLSDAGQMTTMAGVRKEKAEEALQLILKEYDNVYKNVTQAELTRAKEYYKGILSISMEDISNLAINAAIQLYYTGDTLDINQIKKEIDKVSLDEVRQVAKDLFLREKLNLAIIGPYNSSKMFDKILEI</sequence>
<dbReference type="STRING" id="1618345.UT18_C0018G0021"/>
<dbReference type="EMBL" id="LBVV01000018">
    <property type="protein sequence ID" value="KKQ93550.1"/>
    <property type="molecule type" value="Genomic_DNA"/>
</dbReference>
<evidence type="ECO:0000313" key="4">
    <source>
        <dbReference type="EMBL" id="KKQ93550.1"/>
    </source>
</evidence>
<dbReference type="Gene3D" id="3.30.830.10">
    <property type="entry name" value="Metalloenzyme, LuxS/M16 peptidase-like"/>
    <property type="match status" value="2"/>
</dbReference>
<evidence type="ECO:0000259" key="2">
    <source>
        <dbReference type="Pfam" id="PF00675"/>
    </source>
</evidence>
<feature type="domain" description="Peptidase M16 C-terminal" evidence="3">
    <location>
        <begin position="168"/>
        <end position="338"/>
    </location>
</feature>
<comment type="similarity">
    <text evidence="1">Belongs to the peptidase M16 family.</text>
</comment>
<evidence type="ECO:0000256" key="1">
    <source>
        <dbReference type="ARBA" id="ARBA00007261"/>
    </source>
</evidence>
<dbReference type="AlphaFoldDB" id="A0A0G0LZU1"/>
<organism evidence="4 5">
    <name type="scientific">candidate division CPR2 bacterium GW2011_GWC2_39_10</name>
    <dbReference type="NCBI Taxonomy" id="1618345"/>
    <lineage>
        <taxon>Bacteria</taxon>
        <taxon>Bacteria division CPR2</taxon>
    </lineage>
</organism>
<dbReference type="GO" id="GO:0046872">
    <property type="term" value="F:metal ion binding"/>
    <property type="evidence" value="ECO:0007669"/>
    <property type="project" value="InterPro"/>
</dbReference>
<dbReference type="Pfam" id="PF00675">
    <property type="entry name" value="Peptidase_M16"/>
    <property type="match status" value="1"/>
</dbReference>
<proteinExistence type="inferred from homology"/>
<name>A0A0G0LZU1_UNCC2</name>
<dbReference type="Proteomes" id="UP000034207">
    <property type="component" value="Unassembled WGS sequence"/>
</dbReference>
<dbReference type="InterPro" id="IPR011765">
    <property type="entry name" value="Pept_M16_N"/>
</dbReference>
<reference evidence="4 5" key="1">
    <citation type="journal article" date="2015" name="Nature">
        <title>rRNA introns, odd ribosomes, and small enigmatic genomes across a large radiation of phyla.</title>
        <authorList>
            <person name="Brown C.T."/>
            <person name="Hug L.A."/>
            <person name="Thomas B.C."/>
            <person name="Sharon I."/>
            <person name="Castelle C.J."/>
            <person name="Singh A."/>
            <person name="Wilkins M.J."/>
            <person name="Williams K.H."/>
            <person name="Banfield J.F."/>
        </authorList>
    </citation>
    <scope>NUCLEOTIDE SEQUENCE [LARGE SCALE GENOMIC DNA]</scope>
</reference>
<protein>
    <submittedName>
        <fullName evidence="4">Peptidase M16 domain protein</fullName>
    </submittedName>
</protein>
<accession>A0A0G0LZU1</accession>
<dbReference type="PANTHER" id="PTHR11851:SF49">
    <property type="entry name" value="MITOCHONDRIAL-PROCESSING PEPTIDASE SUBUNIT ALPHA"/>
    <property type="match status" value="1"/>
</dbReference>
<dbReference type="InterPro" id="IPR050361">
    <property type="entry name" value="MPP/UQCRC_Complex"/>
</dbReference>
<dbReference type="PANTHER" id="PTHR11851">
    <property type="entry name" value="METALLOPROTEASE"/>
    <property type="match status" value="1"/>
</dbReference>
<evidence type="ECO:0000313" key="5">
    <source>
        <dbReference type="Proteomes" id="UP000034207"/>
    </source>
</evidence>
<comment type="caution">
    <text evidence="4">The sequence shown here is derived from an EMBL/GenBank/DDBJ whole genome shotgun (WGS) entry which is preliminary data.</text>
</comment>
<dbReference type="InterPro" id="IPR011249">
    <property type="entry name" value="Metalloenz_LuxS/M16"/>
</dbReference>
<gene>
    <name evidence="4" type="ORF">UT18_C0018G0021</name>
</gene>
<evidence type="ECO:0000259" key="3">
    <source>
        <dbReference type="Pfam" id="PF05193"/>
    </source>
</evidence>
<dbReference type="Pfam" id="PF05193">
    <property type="entry name" value="Peptidase_M16_C"/>
    <property type="match status" value="1"/>
</dbReference>
<dbReference type="InterPro" id="IPR007863">
    <property type="entry name" value="Peptidase_M16_C"/>
</dbReference>